<dbReference type="AlphaFoldDB" id="A0A8J3CAS3"/>
<reference evidence="1" key="2">
    <citation type="submission" date="2020-09" db="EMBL/GenBank/DDBJ databases">
        <authorList>
            <person name="Sun Q."/>
            <person name="Zhou Y."/>
        </authorList>
    </citation>
    <scope>NUCLEOTIDE SEQUENCE</scope>
    <source>
        <strain evidence="1">CGMCC 4.5737</strain>
    </source>
</reference>
<sequence length="109" mass="11517">MLGIETSWTATAIDGDPGIGSGSLSVSRAVGGEFLLNLSVGPPGGAPENFIYPEFPCRLVTLWFRAGRTRIAMPTVDSRLKRVSRFRRVRSGPAVTGPGAGCRGVGWRG</sequence>
<comment type="caution">
    <text evidence="1">The sequence shown here is derived from an EMBL/GenBank/DDBJ whole genome shotgun (WGS) entry which is preliminary data.</text>
</comment>
<protein>
    <submittedName>
        <fullName evidence="1">Uncharacterized protein</fullName>
    </submittedName>
</protein>
<proteinExistence type="predicted"/>
<dbReference type="Proteomes" id="UP000637578">
    <property type="component" value="Unassembled WGS sequence"/>
</dbReference>
<keyword evidence="2" id="KW-1185">Reference proteome</keyword>
<gene>
    <name evidence="1" type="ORF">GCM10012275_08910</name>
</gene>
<reference evidence="1" key="1">
    <citation type="journal article" date="2014" name="Int. J. Syst. Evol. Microbiol.">
        <title>Complete genome sequence of Corynebacterium casei LMG S-19264T (=DSM 44701T), isolated from a smear-ripened cheese.</title>
        <authorList>
            <consortium name="US DOE Joint Genome Institute (JGI-PGF)"/>
            <person name="Walter F."/>
            <person name="Albersmeier A."/>
            <person name="Kalinowski J."/>
            <person name="Ruckert C."/>
        </authorList>
    </citation>
    <scope>NUCLEOTIDE SEQUENCE</scope>
    <source>
        <strain evidence="1">CGMCC 4.5737</strain>
    </source>
</reference>
<name>A0A8J3CAS3_9PSEU</name>
<evidence type="ECO:0000313" key="1">
    <source>
        <dbReference type="EMBL" id="GGM40166.1"/>
    </source>
</evidence>
<dbReference type="EMBL" id="BMMK01000002">
    <property type="protein sequence ID" value="GGM40166.1"/>
    <property type="molecule type" value="Genomic_DNA"/>
</dbReference>
<evidence type="ECO:0000313" key="2">
    <source>
        <dbReference type="Proteomes" id="UP000637578"/>
    </source>
</evidence>
<accession>A0A8J3CAS3</accession>
<organism evidence="1 2">
    <name type="scientific">Longimycelium tulufanense</name>
    <dbReference type="NCBI Taxonomy" id="907463"/>
    <lineage>
        <taxon>Bacteria</taxon>
        <taxon>Bacillati</taxon>
        <taxon>Actinomycetota</taxon>
        <taxon>Actinomycetes</taxon>
        <taxon>Pseudonocardiales</taxon>
        <taxon>Pseudonocardiaceae</taxon>
        <taxon>Longimycelium</taxon>
    </lineage>
</organism>